<evidence type="ECO:0000313" key="1">
    <source>
        <dbReference type="EMBL" id="GEQ01485.1"/>
    </source>
</evidence>
<proteinExistence type="predicted"/>
<keyword evidence="4" id="KW-1185">Reference proteome</keyword>
<accession>A0A380CCE7</accession>
<evidence type="ECO:0000313" key="3">
    <source>
        <dbReference type="Proteomes" id="UP000254956"/>
    </source>
</evidence>
<name>A0A380CCE7_9STAP</name>
<evidence type="ECO:0000313" key="2">
    <source>
        <dbReference type="EMBL" id="SUJ16686.1"/>
    </source>
</evidence>
<evidence type="ECO:0000313" key="4">
    <source>
        <dbReference type="Proteomes" id="UP000321598"/>
    </source>
</evidence>
<reference evidence="2 3" key="1">
    <citation type="submission" date="2018-06" db="EMBL/GenBank/DDBJ databases">
        <authorList>
            <consortium name="Pathogen Informatics"/>
            <person name="Doyle S."/>
        </authorList>
    </citation>
    <scope>NUCLEOTIDE SEQUENCE [LARGE SCALE GENOMIC DNA]</scope>
    <source>
        <strain evidence="2 3">NCTC12413</strain>
    </source>
</reference>
<protein>
    <submittedName>
        <fullName evidence="2">Uncharacterized protein</fullName>
    </submittedName>
</protein>
<dbReference type="AlphaFoldDB" id="A0A380CCE7"/>
<dbReference type="EMBL" id="BKAV01000043">
    <property type="protein sequence ID" value="GEQ01485.1"/>
    <property type="molecule type" value="Genomic_DNA"/>
</dbReference>
<dbReference type="Proteomes" id="UP000321598">
    <property type="component" value="Unassembled WGS sequence"/>
</dbReference>
<sequence>MNKIPKDKYQDLLDYLVKRMKTGNAEVYFKETNEISEEYIDEAYYYKLQRLNLVIDYHEGGDIND</sequence>
<dbReference type="Proteomes" id="UP000254956">
    <property type="component" value="Unassembled WGS sequence"/>
</dbReference>
<dbReference type="RefSeq" id="WP_103388795.1">
    <property type="nucleotide sequence ID" value="NZ_BKAV01000043.1"/>
</dbReference>
<gene>
    <name evidence="2" type="ORF">NCTC12413_01059</name>
    <name evidence="1" type="ORF">SAR03_25220</name>
</gene>
<dbReference type="EMBL" id="UGZE01000001">
    <property type="protein sequence ID" value="SUJ16686.1"/>
    <property type="molecule type" value="Genomic_DNA"/>
</dbReference>
<organism evidence="2 3">
    <name type="scientific">Staphylococcus arlettae</name>
    <dbReference type="NCBI Taxonomy" id="29378"/>
    <lineage>
        <taxon>Bacteria</taxon>
        <taxon>Bacillati</taxon>
        <taxon>Bacillota</taxon>
        <taxon>Bacilli</taxon>
        <taxon>Bacillales</taxon>
        <taxon>Staphylococcaceae</taxon>
        <taxon>Staphylococcus</taxon>
    </lineage>
</organism>
<reference evidence="1 4" key="2">
    <citation type="submission" date="2019-07" db="EMBL/GenBank/DDBJ databases">
        <title>Whole genome shotgun sequence of Staphylococcus arlettae NBRC 109765.</title>
        <authorList>
            <person name="Hosoyama A."/>
            <person name="Uohara A."/>
            <person name="Ohji S."/>
            <person name="Ichikawa N."/>
        </authorList>
    </citation>
    <scope>NUCLEOTIDE SEQUENCE [LARGE SCALE GENOMIC DNA]</scope>
    <source>
        <strain evidence="1 4">NBRC 109765</strain>
    </source>
</reference>